<dbReference type="InterPro" id="IPR012677">
    <property type="entry name" value="Nucleotide-bd_a/b_plait_sf"/>
</dbReference>
<dbReference type="Pfam" id="PF00076">
    <property type="entry name" value="RRM_1"/>
    <property type="match status" value="2"/>
</dbReference>
<feature type="domain" description="RRM" evidence="6">
    <location>
        <begin position="2"/>
        <end position="72"/>
    </location>
</feature>
<dbReference type="SUPFAM" id="SSF54928">
    <property type="entry name" value="RNA-binding domain, RBD"/>
    <property type="match status" value="1"/>
</dbReference>
<dbReference type="SMART" id="SM00360">
    <property type="entry name" value="RRM"/>
    <property type="match status" value="2"/>
</dbReference>
<feature type="domain" description="RRM" evidence="6">
    <location>
        <begin position="124"/>
        <end position="192"/>
    </location>
</feature>
<dbReference type="InterPro" id="IPR035979">
    <property type="entry name" value="RBD_domain_sf"/>
</dbReference>
<evidence type="ECO:0000256" key="5">
    <source>
        <dbReference type="SAM" id="MobiDB-lite"/>
    </source>
</evidence>
<dbReference type="GO" id="GO:0003723">
    <property type="term" value="F:RNA binding"/>
    <property type="evidence" value="ECO:0007669"/>
    <property type="project" value="UniProtKB-UniRule"/>
</dbReference>
<sequence length="325" mass="36697">MTRLYLGGLSGDTNEDDVRRFFRGCGRISDVSLKRSFAFVEFENYRDADDAVHDLDGRRLNGTSVTLEKARHPPKGRDLDRARDRNYDRDRRYGSPDRRRHSPPSSYRRRSSPIYRKTPIRTRHQLVVKNLSSRTNWRDLKELMSKCGEVVYADVDPKRDYEGLVCFATRSEMQKALKELQAYELLGSNIQLVDEGAGDDKNSGSRSPPRRRGSTRSRSRSRSRDSSGDRSSDRRRRSRSHSRSSLSAGSPRINSSPDKALSEETVQLTVPLKQRSLSPTTVIVESTNGEIEGESPPSPRPASETKSDDMKHSTSTESPNSSASS</sequence>
<feature type="region of interest" description="Disordered" evidence="5">
    <location>
        <begin position="68"/>
        <end position="121"/>
    </location>
</feature>
<name>A0A914VBL2_9BILA</name>
<reference evidence="8" key="1">
    <citation type="submission" date="2022-11" db="UniProtKB">
        <authorList>
            <consortium name="WormBaseParasite"/>
        </authorList>
    </citation>
    <scope>IDENTIFICATION</scope>
</reference>
<dbReference type="AlphaFoldDB" id="A0A914VBL2"/>
<keyword evidence="7" id="KW-1185">Reference proteome</keyword>
<keyword evidence="3" id="KW-0539">Nucleus</keyword>
<evidence type="ECO:0000256" key="2">
    <source>
        <dbReference type="ARBA" id="ARBA00022884"/>
    </source>
</evidence>
<evidence type="ECO:0000256" key="4">
    <source>
        <dbReference type="PROSITE-ProRule" id="PRU00176"/>
    </source>
</evidence>
<dbReference type="WBParaSite" id="PSAMB.scaffold167size70346.g2838.t1">
    <property type="protein sequence ID" value="PSAMB.scaffold167size70346.g2838.t1"/>
    <property type="gene ID" value="PSAMB.scaffold167size70346.g2838"/>
</dbReference>
<dbReference type="Proteomes" id="UP000887566">
    <property type="component" value="Unplaced"/>
</dbReference>
<evidence type="ECO:0000313" key="8">
    <source>
        <dbReference type="WBParaSite" id="PSAMB.scaffold167size70346.g2838.t1"/>
    </source>
</evidence>
<accession>A0A914VBL2</accession>
<feature type="compositionally biased region" description="Basic residues" evidence="5">
    <location>
        <begin position="233"/>
        <end position="242"/>
    </location>
</feature>
<feature type="compositionally biased region" description="Basic and acidic residues" evidence="5">
    <location>
        <begin position="303"/>
        <end position="314"/>
    </location>
</feature>
<dbReference type="GO" id="GO:0005634">
    <property type="term" value="C:nucleus"/>
    <property type="evidence" value="ECO:0007669"/>
    <property type="project" value="UniProtKB-SubCell"/>
</dbReference>
<proteinExistence type="predicted"/>
<feature type="compositionally biased region" description="Low complexity" evidence="5">
    <location>
        <begin position="243"/>
        <end position="252"/>
    </location>
</feature>
<feature type="compositionally biased region" description="Basic and acidic residues" evidence="5">
    <location>
        <begin position="222"/>
        <end position="232"/>
    </location>
</feature>
<feature type="compositionally biased region" description="Basic and acidic residues" evidence="5">
    <location>
        <begin position="68"/>
        <end position="97"/>
    </location>
</feature>
<protein>
    <submittedName>
        <fullName evidence="8">RRM domain-containing protein</fullName>
    </submittedName>
</protein>
<evidence type="ECO:0000259" key="6">
    <source>
        <dbReference type="PROSITE" id="PS50102"/>
    </source>
</evidence>
<evidence type="ECO:0000256" key="3">
    <source>
        <dbReference type="ARBA" id="ARBA00023242"/>
    </source>
</evidence>
<feature type="compositionally biased region" description="Polar residues" evidence="5">
    <location>
        <begin position="275"/>
        <end position="289"/>
    </location>
</feature>
<evidence type="ECO:0000256" key="1">
    <source>
        <dbReference type="ARBA" id="ARBA00004123"/>
    </source>
</evidence>
<feature type="compositionally biased region" description="Low complexity" evidence="5">
    <location>
        <begin position="315"/>
        <end position="325"/>
    </location>
</feature>
<comment type="subcellular location">
    <subcellularLocation>
        <location evidence="1">Nucleus</location>
    </subcellularLocation>
</comment>
<dbReference type="Gene3D" id="3.30.70.330">
    <property type="match status" value="2"/>
</dbReference>
<feature type="compositionally biased region" description="Basic residues" evidence="5">
    <location>
        <begin position="98"/>
        <end position="111"/>
    </location>
</feature>
<feature type="region of interest" description="Disordered" evidence="5">
    <location>
        <begin position="194"/>
        <end position="325"/>
    </location>
</feature>
<evidence type="ECO:0000313" key="7">
    <source>
        <dbReference type="Proteomes" id="UP000887566"/>
    </source>
</evidence>
<dbReference type="PROSITE" id="PS50102">
    <property type="entry name" value="RRM"/>
    <property type="match status" value="2"/>
</dbReference>
<dbReference type="InterPro" id="IPR000504">
    <property type="entry name" value="RRM_dom"/>
</dbReference>
<dbReference type="PANTHER" id="PTHR48038:SF3">
    <property type="entry name" value="SPLICING FACTOR, ARGININE_SERINE-RICH 1-RELATED"/>
    <property type="match status" value="1"/>
</dbReference>
<organism evidence="7 8">
    <name type="scientific">Plectus sambesii</name>
    <dbReference type="NCBI Taxonomy" id="2011161"/>
    <lineage>
        <taxon>Eukaryota</taxon>
        <taxon>Metazoa</taxon>
        <taxon>Ecdysozoa</taxon>
        <taxon>Nematoda</taxon>
        <taxon>Chromadorea</taxon>
        <taxon>Plectida</taxon>
        <taxon>Plectina</taxon>
        <taxon>Plectoidea</taxon>
        <taxon>Plectidae</taxon>
        <taxon>Plectus</taxon>
    </lineage>
</organism>
<feature type="compositionally biased region" description="Basic residues" evidence="5">
    <location>
        <begin position="208"/>
        <end position="221"/>
    </location>
</feature>
<dbReference type="PANTHER" id="PTHR48038">
    <property type="entry name" value="RIBONUCLEOPROTEIN RB97D"/>
    <property type="match status" value="1"/>
</dbReference>
<keyword evidence="2 4" id="KW-0694">RNA-binding</keyword>